<keyword evidence="2" id="KW-1185">Reference proteome</keyword>
<proteinExistence type="predicted"/>
<gene>
    <name evidence="1" type="ORF">V5J35_003170</name>
</gene>
<protein>
    <submittedName>
        <fullName evidence="1">Uncharacterized protein</fullName>
    </submittedName>
</protein>
<evidence type="ECO:0000313" key="1">
    <source>
        <dbReference type="EMBL" id="MET4757978.1"/>
    </source>
</evidence>
<dbReference type="EMBL" id="JBEWTB010000002">
    <property type="protein sequence ID" value="MET4757978.1"/>
    <property type="molecule type" value="Genomic_DNA"/>
</dbReference>
<reference evidence="1 2" key="1">
    <citation type="submission" date="2024-06" db="EMBL/GenBank/DDBJ databases">
        <title>Genomic Encyclopedia of Type Strains, Phase V (KMG-V): Genome sequencing to study the core and pangenomes of soil and plant-associated prokaryotes.</title>
        <authorList>
            <person name="Whitman W."/>
        </authorList>
    </citation>
    <scope>NUCLEOTIDE SEQUENCE [LARGE SCALE GENOMIC DNA]</scope>
    <source>
        <strain evidence="1 2">NE40</strain>
    </source>
</reference>
<sequence>MKNTSLYHHYPYETDGVEGLSVAASFEGIRLFARDAGRLWQHHFQAPDSLSAFHNTADQRAWIPTPYFGGQSSPGTLGAWNAQDYPNIAPAPVGMRDWADIRAFSEHTKTNFGLRSGFNASSPDIQKQIKVTELGKTFYGLVINWLRVRHDTGDLDYKNPEQMSQLTGELATIAADLFGNAFGMDPGQMEAFIRQEFPQEALSRTVLECGYWCDPKCRYVQDAKNRHFPAEVYPDYPEQTTKECFLSPDTENLTDKGLWRSPKAKGPNLGVNGGNFPLIHLDSLFWFAMFTGWKNVMATPKEAARAKGQQGSLCTII</sequence>
<dbReference type="RefSeq" id="WP_354008092.1">
    <property type="nucleotide sequence ID" value="NZ_JBEWTA010000001.1"/>
</dbReference>
<accession>A0ABV2SM55</accession>
<evidence type="ECO:0000313" key="2">
    <source>
        <dbReference type="Proteomes" id="UP001549366"/>
    </source>
</evidence>
<organism evidence="1 2">
    <name type="scientific">Endozoicomonas lisbonensis</name>
    <dbReference type="NCBI Taxonomy" id="3120522"/>
    <lineage>
        <taxon>Bacteria</taxon>
        <taxon>Pseudomonadati</taxon>
        <taxon>Pseudomonadota</taxon>
        <taxon>Gammaproteobacteria</taxon>
        <taxon>Oceanospirillales</taxon>
        <taxon>Endozoicomonadaceae</taxon>
        <taxon>Endozoicomonas</taxon>
    </lineage>
</organism>
<comment type="caution">
    <text evidence="1">The sequence shown here is derived from an EMBL/GenBank/DDBJ whole genome shotgun (WGS) entry which is preliminary data.</text>
</comment>
<name>A0ABV2SM55_9GAMM</name>
<dbReference type="Proteomes" id="UP001549366">
    <property type="component" value="Unassembled WGS sequence"/>
</dbReference>